<dbReference type="AlphaFoldDB" id="A0AAV4UDR9"/>
<evidence type="ECO:0000313" key="2">
    <source>
        <dbReference type="EMBL" id="GIY55944.1"/>
    </source>
</evidence>
<sequence length="138" mass="15768">MKLNVQESKTSARTRHPTKKKKEILKRKKDASLHFGAQLKAKEVLDTRQRPPSSFQRTFIDESRLTSVGSQEGAVLRGWFTEEKIGYLKERKKKSVRTKMGLPVSMPSCLKTSLFLYDPSFFFDKRAGNDSVKMGNIA</sequence>
<gene>
    <name evidence="2" type="ORF">CEXT_660671</name>
</gene>
<protein>
    <submittedName>
        <fullName evidence="2">Uncharacterized protein</fullName>
    </submittedName>
</protein>
<comment type="caution">
    <text evidence="2">The sequence shown here is derived from an EMBL/GenBank/DDBJ whole genome shotgun (WGS) entry which is preliminary data.</text>
</comment>
<accession>A0AAV4UDR9</accession>
<reference evidence="2 3" key="1">
    <citation type="submission" date="2021-06" db="EMBL/GenBank/DDBJ databases">
        <title>Caerostris extrusa draft genome.</title>
        <authorList>
            <person name="Kono N."/>
            <person name="Arakawa K."/>
        </authorList>
    </citation>
    <scope>NUCLEOTIDE SEQUENCE [LARGE SCALE GENOMIC DNA]</scope>
</reference>
<name>A0AAV4UDR9_CAEEX</name>
<dbReference type="Proteomes" id="UP001054945">
    <property type="component" value="Unassembled WGS sequence"/>
</dbReference>
<organism evidence="2 3">
    <name type="scientific">Caerostris extrusa</name>
    <name type="common">Bark spider</name>
    <name type="synonym">Caerostris bankana</name>
    <dbReference type="NCBI Taxonomy" id="172846"/>
    <lineage>
        <taxon>Eukaryota</taxon>
        <taxon>Metazoa</taxon>
        <taxon>Ecdysozoa</taxon>
        <taxon>Arthropoda</taxon>
        <taxon>Chelicerata</taxon>
        <taxon>Arachnida</taxon>
        <taxon>Araneae</taxon>
        <taxon>Araneomorphae</taxon>
        <taxon>Entelegynae</taxon>
        <taxon>Araneoidea</taxon>
        <taxon>Araneidae</taxon>
        <taxon>Caerostris</taxon>
    </lineage>
</organism>
<feature type="region of interest" description="Disordered" evidence="1">
    <location>
        <begin position="1"/>
        <end position="27"/>
    </location>
</feature>
<feature type="compositionally biased region" description="Polar residues" evidence="1">
    <location>
        <begin position="1"/>
        <end position="11"/>
    </location>
</feature>
<evidence type="ECO:0000256" key="1">
    <source>
        <dbReference type="SAM" id="MobiDB-lite"/>
    </source>
</evidence>
<evidence type="ECO:0000313" key="3">
    <source>
        <dbReference type="Proteomes" id="UP001054945"/>
    </source>
</evidence>
<proteinExistence type="predicted"/>
<keyword evidence="3" id="KW-1185">Reference proteome</keyword>
<feature type="compositionally biased region" description="Basic residues" evidence="1">
    <location>
        <begin position="12"/>
        <end position="27"/>
    </location>
</feature>
<dbReference type="EMBL" id="BPLR01012701">
    <property type="protein sequence ID" value="GIY55944.1"/>
    <property type="molecule type" value="Genomic_DNA"/>
</dbReference>